<evidence type="ECO:0000256" key="5">
    <source>
        <dbReference type="ARBA" id="ARBA00022801"/>
    </source>
</evidence>
<dbReference type="Proteomes" id="UP000605676">
    <property type="component" value="Unassembled WGS sequence"/>
</dbReference>
<keyword evidence="4" id="KW-0732">Signal</keyword>
<evidence type="ECO:0000256" key="1">
    <source>
        <dbReference type="ARBA" id="ARBA00001913"/>
    </source>
</evidence>
<dbReference type="InterPro" id="IPR000917">
    <property type="entry name" value="Sulfatase_N"/>
</dbReference>
<dbReference type="PANTHER" id="PTHR45953">
    <property type="entry name" value="IDURONATE 2-SULFATASE"/>
    <property type="match status" value="1"/>
</dbReference>
<comment type="cofactor">
    <cofactor evidence="1">
        <name>Ca(2+)</name>
        <dbReference type="ChEBI" id="CHEBI:29108"/>
    </cofactor>
</comment>
<comment type="caution">
    <text evidence="8">The sequence shown here is derived from an EMBL/GenBank/DDBJ whole genome shotgun (WGS) entry which is preliminary data.</text>
</comment>
<keyword evidence="5" id="KW-0378">Hydrolase</keyword>
<dbReference type="InterPro" id="IPR017850">
    <property type="entry name" value="Alkaline_phosphatase_core_sf"/>
</dbReference>
<dbReference type="PANTHER" id="PTHR45953:SF1">
    <property type="entry name" value="IDURONATE 2-SULFATASE"/>
    <property type="match status" value="1"/>
</dbReference>
<dbReference type="RefSeq" id="WP_200463298.1">
    <property type="nucleotide sequence ID" value="NZ_JAENRR010000003.1"/>
</dbReference>
<proteinExistence type="inferred from homology"/>
<keyword evidence="9" id="KW-1185">Reference proteome</keyword>
<dbReference type="Pfam" id="PF00884">
    <property type="entry name" value="Sulfatase"/>
    <property type="match status" value="1"/>
</dbReference>
<dbReference type="Gene3D" id="3.40.720.10">
    <property type="entry name" value="Alkaline Phosphatase, subunit A"/>
    <property type="match status" value="1"/>
</dbReference>
<accession>A0ABS1HEG8</accession>
<dbReference type="CDD" id="cd16030">
    <property type="entry name" value="iduronate-2-sulfatase"/>
    <property type="match status" value="1"/>
</dbReference>
<dbReference type="PROSITE" id="PS51257">
    <property type="entry name" value="PROKAR_LIPOPROTEIN"/>
    <property type="match status" value="1"/>
</dbReference>
<reference evidence="8 9" key="1">
    <citation type="submission" date="2021-01" db="EMBL/GenBank/DDBJ databases">
        <title>Carboxyliciviraga sp.nov., isolated from coastal sediments.</title>
        <authorList>
            <person name="Lu D."/>
            <person name="Zhang T."/>
        </authorList>
    </citation>
    <scope>NUCLEOTIDE SEQUENCE [LARGE SCALE GENOMIC DNA]</scope>
    <source>
        <strain evidence="8 9">N1Y132</strain>
    </source>
</reference>
<evidence type="ECO:0000259" key="7">
    <source>
        <dbReference type="Pfam" id="PF00884"/>
    </source>
</evidence>
<evidence type="ECO:0000256" key="2">
    <source>
        <dbReference type="ARBA" id="ARBA00008779"/>
    </source>
</evidence>
<evidence type="ECO:0000256" key="4">
    <source>
        <dbReference type="ARBA" id="ARBA00022729"/>
    </source>
</evidence>
<dbReference type="EMBL" id="JAENRR010000003">
    <property type="protein sequence ID" value="MBK3516066.1"/>
    <property type="molecule type" value="Genomic_DNA"/>
</dbReference>
<evidence type="ECO:0000313" key="9">
    <source>
        <dbReference type="Proteomes" id="UP000605676"/>
    </source>
</evidence>
<evidence type="ECO:0000256" key="6">
    <source>
        <dbReference type="ARBA" id="ARBA00022837"/>
    </source>
</evidence>
<keyword evidence="6" id="KW-0106">Calcium</keyword>
<gene>
    <name evidence="8" type="ORF">JIV24_01855</name>
</gene>
<dbReference type="SUPFAM" id="SSF53649">
    <property type="entry name" value="Alkaline phosphatase-like"/>
    <property type="match status" value="1"/>
</dbReference>
<sequence>MKKINIIGVIIILISCYACQRNNEQSAQKKNVLFIAVDDLRLQAGVYGKNQMKTPSIDQLGAEGIVFDKAYCAVPVCGASRASLMSGLRPTPSRFVNYYTKKDNDAPKVPSIAKWFKEKGYTTLSRGKIYHFWKDDTLAWSDTPYIPQTGVGFQNYLTEESLSIVKANQTAEQPNRIKGPAFESPDVADNAYPDGLLTEQVVKDLKHFAENEEPFFLAVGFWKPHLPFNAPKKYWDLYDESDLKLADNPEMPEGAPAQAHHNWNELRGMYTGIPQEGPVSDELAKKLIHGYYACVSYTDAQIGMILKELKHLGLDENTVVVLWGDHGWHLGDHGLWCKHCHFDKVLNAPLIIKDPEIKSGKTSSLVEFIDIYPTLCELSGIEQPTHLDGKSLKNVMKDPSAVHKEAVFARYHNGESVRTDQYLYTQWLNDGKVVADMLYDHANDPDENINVSKDPAYSDVVKELAALLEENRNALNKQ</sequence>
<comment type="similarity">
    <text evidence="2">Belongs to the sulfatase family.</text>
</comment>
<organism evidence="8 9">
    <name type="scientific">Carboxylicivirga marina</name>
    <dbReference type="NCBI Taxonomy" id="2800988"/>
    <lineage>
        <taxon>Bacteria</taxon>
        <taxon>Pseudomonadati</taxon>
        <taxon>Bacteroidota</taxon>
        <taxon>Bacteroidia</taxon>
        <taxon>Marinilabiliales</taxon>
        <taxon>Marinilabiliaceae</taxon>
        <taxon>Carboxylicivirga</taxon>
    </lineage>
</organism>
<keyword evidence="3" id="KW-0479">Metal-binding</keyword>
<protein>
    <submittedName>
        <fullName evidence="8">Sulfatase</fullName>
    </submittedName>
</protein>
<name>A0ABS1HEG8_9BACT</name>
<evidence type="ECO:0000313" key="8">
    <source>
        <dbReference type="EMBL" id="MBK3516066.1"/>
    </source>
</evidence>
<evidence type="ECO:0000256" key="3">
    <source>
        <dbReference type="ARBA" id="ARBA00022723"/>
    </source>
</evidence>
<dbReference type="InterPro" id="IPR035874">
    <property type="entry name" value="IDS"/>
</dbReference>
<feature type="domain" description="Sulfatase N-terminal" evidence="7">
    <location>
        <begin position="30"/>
        <end position="381"/>
    </location>
</feature>